<dbReference type="PANTHER" id="PTHR43690">
    <property type="entry name" value="NARDILYSIN"/>
    <property type="match status" value="1"/>
</dbReference>
<evidence type="ECO:0000256" key="1">
    <source>
        <dbReference type="ARBA" id="ARBA00007261"/>
    </source>
</evidence>
<dbReference type="FunFam" id="3.30.830.10:FF:000004">
    <property type="entry name" value="Putative insulin-degrading enzyme"/>
    <property type="match status" value="1"/>
</dbReference>
<dbReference type="GO" id="GO:0005739">
    <property type="term" value="C:mitochondrion"/>
    <property type="evidence" value="ECO:0007669"/>
    <property type="project" value="TreeGrafter"/>
</dbReference>
<dbReference type="GO" id="GO:0043171">
    <property type="term" value="P:peptide catabolic process"/>
    <property type="evidence" value="ECO:0007669"/>
    <property type="project" value="TreeGrafter"/>
</dbReference>
<dbReference type="AlphaFoldDB" id="A0A2K1QNQ2"/>
<dbReference type="PANTHER" id="PTHR43690:SF18">
    <property type="entry name" value="INSULIN-DEGRADING ENZYME-RELATED"/>
    <property type="match status" value="1"/>
</dbReference>
<dbReference type="SUPFAM" id="SSF63411">
    <property type="entry name" value="LuxS/MPP-like metallohydrolase"/>
    <property type="match status" value="4"/>
</dbReference>
<evidence type="ECO:0000313" key="11">
    <source>
        <dbReference type="EMBL" id="PNS16483.1"/>
    </source>
</evidence>
<keyword evidence="2" id="KW-0645">Protease</keyword>
<evidence type="ECO:0000313" key="12">
    <source>
        <dbReference type="Proteomes" id="UP000243797"/>
    </source>
</evidence>
<organism evidence="11 12">
    <name type="scientific">Sphaceloma murrayae</name>
    <dbReference type="NCBI Taxonomy" id="2082308"/>
    <lineage>
        <taxon>Eukaryota</taxon>
        <taxon>Fungi</taxon>
        <taxon>Dikarya</taxon>
        <taxon>Ascomycota</taxon>
        <taxon>Pezizomycotina</taxon>
        <taxon>Dothideomycetes</taxon>
        <taxon>Dothideomycetidae</taxon>
        <taxon>Myriangiales</taxon>
        <taxon>Elsinoaceae</taxon>
        <taxon>Sphaceloma</taxon>
    </lineage>
</organism>
<dbReference type="InterPro" id="IPR007863">
    <property type="entry name" value="Peptidase_M16_C"/>
</dbReference>
<proteinExistence type="inferred from homology"/>
<dbReference type="Pfam" id="PF22456">
    <property type="entry name" value="PqqF-like_C_4"/>
    <property type="match status" value="1"/>
</dbReference>
<feature type="domain" description="Peptidase M16 N-terminal" evidence="7">
    <location>
        <begin position="30"/>
        <end position="186"/>
    </location>
</feature>
<dbReference type="InterPro" id="IPR011249">
    <property type="entry name" value="Metalloenz_LuxS/M16"/>
</dbReference>
<evidence type="ECO:0000256" key="5">
    <source>
        <dbReference type="ARBA" id="ARBA00022833"/>
    </source>
</evidence>
<evidence type="ECO:0000256" key="2">
    <source>
        <dbReference type="ARBA" id="ARBA00022670"/>
    </source>
</evidence>
<dbReference type="OrthoDB" id="952271at2759"/>
<keyword evidence="12" id="KW-1185">Reference proteome</keyword>
<dbReference type="InterPro" id="IPR032632">
    <property type="entry name" value="Peptidase_M16_M"/>
</dbReference>
<dbReference type="GO" id="GO:0005829">
    <property type="term" value="C:cytosol"/>
    <property type="evidence" value="ECO:0007669"/>
    <property type="project" value="TreeGrafter"/>
</dbReference>
<dbReference type="FunFam" id="3.30.830.10:FF:000003">
    <property type="entry name" value="Insulin-degrading enzyme"/>
    <property type="match status" value="1"/>
</dbReference>
<feature type="domain" description="Coenzyme PQQ synthesis protein F-like C-terminal lobe" evidence="10">
    <location>
        <begin position="794"/>
        <end position="892"/>
    </location>
</feature>
<keyword evidence="3" id="KW-0479">Metal-binding</keyword>
<dbReference type="GO" id="GO:0046872">
    <property type="term" value="F:metal ion binding"/>
    <property type="evidence" value="ECO:0007669"/>
    <property type="project" value="UniProtKB-KW"/>
</dbReference>
<keyword evidence="5" id="KW-0862">Zinc</keyword>
<evidence type="ECO:0008006" key="13">
    <source>
        <dbReference type="Google" id="ProtNLM"/>
    </source>
</evidence>
<evidence type="ECO:0000256" key="6">
    <source>
        <dbReference type="ARBA" id="ARBA00023049"/>
    </source>
</evidence>
<gene>
    <name evidence="11" type="ORF">CAC42_217</name>
</gene>
<dbReference type="InParanoid" id="A0A2K1QNQ2"/>
<name>A0A2K1QNQ2_9PEZI</name>
<evidence type="ECO:0000259" key="10">
    <source>
        <dbReference type="Pfam" id="PF22456"/>
    </source>
</evidence>
<dbReference type="EMBL" id="NKHZ01000057">
    <property type="protein sequence ID" value="PNS16483.1"/>
    <property type="molecule type" value="Genomic_DNA"/>
</dbReference>
<dbReference type="GO" id="GO:0051603">
    <property type="term" value="P:proteolysis involved in protein catabolic process"/>
    <property type="evidence" value="ECO:0007669"/>
    <property type="project" value="TreeGrafter"/>
</dbReference>
<dbReference type="Pfam" id="PF00675">
    <property type="entry name" value="Peptidase_M16"/>
    <property type="match status" value="1"/>
</dbReference>
<dbReference type="FunFam" id="3.30.830.10:FF:000005">
    <property type="entry name" value="nardilysin isoform X1"/>
    <property type="match status" value="1"/>
</dbReference>
<dbReference type="InterPro" id="IPR050626">
    <property type="entry name" value="Peptidase_M16"/>
</dbReference>
<comment type="similarity">
    <text evidence="1">Belongs to the peptidase M16 family.</text>
</comment>
<dbReference type="InterPro" id="IPR011765">
    <property type="entry name" value="Pept_M16_N"/>
</dbReference>
<protein>
    <recommendedName>
        <fullName evidence="13">A-factor-processing enzyme</fullName>
    </recommendedName>
</protein>
<dbReference type="Pfam" id="PF05193">
    <property type="entry name" value="Peptidase_M16_C"/>
    <property type="match status" value="1"/>
</dbReference>
<dbReference type="Proteomes" id="UP000243797">
    <property type="component" value="Unassembled WGS sequence"/>
</dbReference>
<comment type="caution">
    <text evidence="11">The sequence shown here is derived from an EMBL/GenBank/DDBJ whole genome shotgun (WGS) entry which is preliminary data.</text>
</comment>
<dbReference type="Gene3D" id="3.30.830.10">
    <property type="entry name" value="Metalloenzyme, LuxS/M16 peptidase-like"/>
    <property type="match status" value="4"/>
</dbReference>
<feature type="domain" description="Peptidase M16 middle/third" evidence="9">
    <location>
        <begin position="399"/>
        <end position="688"/>
    </location>
</feature>
<evidence type="ECO:0000259" key="8">
    <source>
        <dbReference type="Pfam" id="PF05193"/>
    </source>
</evidence>
<evidence type="ECO:0000256" key="3">
    <source>
        <dbReference type="ARBA" id="ARBA00022723"/>
    </source>
</evidence>
<evidence type="ECO:0000256" key="4">
    <source>
        <dbReference type="ARBA" id="ARBA00022801"/>
    </source>
</evidence>
<dbReference type="FunCoup" id="A0A2K1QNQ2">
    <property type="interactions" value="970"/>
</dbReference>
<accession>A0A2K1QNQ2</accession>
<feature type="domain" description="Peptidase M16 C-terminal" evidence="8">
    <location>
        <begin position="214"/>
        <end position="393"/>
    </location>
</feature>
<keyword evidence="6" id="KW-0482">Metalloprotease</keyword>
<evidence type="ECO:0000259" key="7">
    <source>
        <dbReference type="Pfam" id="PF00675"/>
    </source>
</evidence>
<dbReference type="Pfam" id="PF16187">
    <property type="entry name" value="Peptidase_M16_M"/>
    <property type="match status" value="1"/>
</dbReference>
<reference evidence="11 12" key="1">
    <citation type="submission" date="2017-06" db="EMBL/GenBank/DDBJ databases">
        <title>Draft genome sequence of a variant of Elsinoe murrayae.</title>
        <authorList>
            <person name="Cheng Q."/>
        </authorList>
    </citation>
    <scope>NUCLEOTIDE SEQUENCE [LARGE SCALE GENOMIC DNA]</scope>
    <source>
        <strain evidence="11 12">CQ-2017a</strain>
    </source>
</reference>
<sequence length="1099" mass="125349">MSHRLADSLEKPQLDNRTYRVIELPNKLEVLLIHDPETDKASAAMDVNVGSFSDSDDLPGMAHAVEHLLFMGTEKFPGENDYNQYLQKFGGYSNAFTASCDTNYYFELSATSTSNSQATLNGASTPVHKSQAPLYGALDRFAQFFVKPLFLEDTLDRELRAVDSENKKNLQSDNWRLHQLNKSLANKKHPFNKFSTGNYKVLHDDPLERGVAIRDAFIGFYNKHYSANRMKLAVLGQEDLDTLETWVTEFFSEVPNQDLPQLRWDDIPAYSKNELATQIFAKPVMEMRDLDIYFVYPDEEELWETHPARYISHLIGHEGPGSILAYLKAKGWANGLGAGPFPICPGGALFSISIKLTKDGLTHYKEVVKVMFQYIAMIKEQPPQEWIVEEMKQLAEVDFRFRQKIPASRTTSSLSGVMQKPYPRDKLLSAQSLIWRFDPKAITRGLDHLTPENFRLTVVAQDFPGDWDQKEKWYGTEYKYESIPQDLMEEIKSAYQQPKSQRPAELHLPGRNEFIPKNLEVEQKKVEKPSLTPKLVRNDSRVRTWWKKDDQFWAPKANINVVLRSAVVQVSAMNAVMTQMFKNLVEDSLTEYAYDAELAGLEYGISNHASGLDIVVSGYNDKMHVLLEKVLVSMRDLEVKDERFEIVKERMLRGMRNFDYQQPFHQISTYSRWLVSEKGYINQQLLDELPSITADDIRRFIPQILSQMHIEILAHGNLYREDALRMTDIVESTIHGRNLPSSQWPIRRTLLVPQGANYVYKRTLKDPANVNHCIDYVLFTNLNTDRHTRALLLLFAQMADEPVFDTLRSKEQLGYVVSSSPVTLPTVSGWRILIQSERTPEYLEKRIDIFLVKFGDTIRDMNQADFESFKIALINKRLEKLKNLNQETSRFWHHITSEVFDFELVYRDVEHVEKLTKDDMIAFFETYISPESDKRARAAVHLLAQTSPEELAEKTDPAEKVTKVNQALDQLLTQLNITSNRAVLEKRVAGLSGADLNAKGIAAALSGHLVEDAKTSAEEVEKIMAQVAPVLEQALPQLGVSAGTAKDDGTATPSSDVLPRRKEATVVEDVRLFKAGLAVTEGALPVRDIRELEDREAKL</sequence>
<dbReference type="GO" id="GO:0004222">
    <property type="term" value="F:metalloendopeptidase activity"/>
    <property type="evidence" value="ECO:0007669"/>
    <property type="project" value="TreeGrafter"/>
</dbReference>
<evidence type="ECO:0000259" key="9">
    <source>
        <dbReference type="Pfam" id="PF16187"/>
    </source>
</evidence>
<keyword evidence="4" id="KW-0378">Hydrolase</keyword>
<dbReference type="STRING" id="2082308.A0A2K1QNQ2"/>
<dbReference type="InterPro" id="IPR054734">
    <property type="entry name" value="PqqF-like_C_4"/>
</dbReference>